<feature type="signal peptide" evidence="1">
    <location>
        <begin position="1"/>
        <end position="21"/>
    </location>
</feature>
<dbReference type="InterPro" id="IPR036249">
    <property type="entry name" value="Thioredoxin-like_sf"/>
</dbReference>
<dbReference type="EMBL" id="QEYI01000008">
    <property type="protein sequence ID" value="PWE20174.1"/>
    <property type="molecule type" value="Genomic_DNA"/>
</dbReference>
<dbReference type="PANTHER" id="PTHR35272">
    <property type="entry name" value="THIOL:DISULFIDE INTERCHANGE PROTEIN DSBC-RELATED"/>
    <property type="match status" value="1"/>
</dbReference>
<evidence type="ECO:0000256" key="1">
    <source>
        <dbReference type="SAM" id="SignalP"/>
    </source>
</evidence>
<reference evidence="3 4" key="1">
    <citation type="submission" date="2018-05" db="EMBL/GenBank/DDBJ databases">
        <title>Antimicrobial susceptibility testing and genomic analysis of Arcobacter skirrowii strains and one Arcobacter butzleri isolated from German poultry farms.</title>
        <authorList>
            <person name="Haenel I."/>
            <person name="Hotzel H."/>
            <person name="Tomaso H."/>
            <person name="Busch A."/>
        </authorList>
    </citation>
    <scope>NUCLEOTIDE SEQUENCE [LARGE SCALE GENOMIC DNA]</scope>
    <source>
        <strain evidence="4">v</strain>
    </source>
</reference>
<dbReference type="RefSeq" id="WP_109065321.1">
    <property type="nucleotide sequence ID" value="NZ_QEYG01000003.1"/>
</dbReference>
<keyword evidence="1" id="KW-0732">Signal</keyword>
<dbReference type="PANTHER" id="PTHR35272:SF3">
    <property type="entry name" value="THIOL:DISULFIDE INTERCHANGE PROTEIN DSBC"/>
    <property type="match status" value="1"/>
</dbReference>
<comment type="caution">
    <text evidence="3">The sequence shown here is derived from an EMBL/GenBank/DDBJ whole genome shotgun (WGS) entry which is preliminary data.</text>
</comment>
<organism evidence="3 4">
    <name type="scientific">Aliarcobacter skirrowii</name>
    <dbReference type="NCBI Taxonomy" id="28200"/>
    <lineage>
        <taxon>Bacteria</taxon>
        <taxon>Pseudomonadati</taxon>
        <taxon>Campylobacterota</taxon>
        <taxon>Epsilonproteobacteria</taxon>
        <taxon>Campylobacterales</taxon>
        <taxon>Arcobacteraceae</taxon>
        <taxon>Aliarcobacter</taxon>
    </lineage>
</organism>
<gene>
    <name evidence="3" type="ORF">DF188_08320</name>
</gene>
<dbReference type="InterPro" id="IPR033954">
    <property type="entry name" value="DiS-bond_Isoase_DsbC/G"/>
</dbReference>
<evidence type="ECO:0000259" key="2">
    <source>
        <dbReference type="Pfam" id="PF13098"/>
    </source>
</evidence>
<feature type="chain" id="PRO_5039929007" evidence="1">
    <location>
        <begin position="22"/>
        <end position="246"/>
    </location>
</feature>
<protein>
    <submittedName>
        <fullName evidence="3">Thiol:disulfide interchange protein</fullName>
    </submittedName>
</protein>
<dbReference type="Pfam" id="PF13098">
    <property type="entry name" value="Thioredoxin_2"/>
    <property type="match status" value="1"/>
</dbReference>
<dbReference type="InterPro" id="IPR051470">
    <property type="entry name" value="Thiol:disulfide_interchange"/>
</dbReference>
<dbReference type="Gene3D" id="3.40.30.10">
    <property type="entry name" value="Glutaredoxin"/>
    <property type="match status" value="1"/>
</dbReference>
<name>A0A2U2BZ16_9BACT</name>
<feature type="domain" description="Thioredoxin-like fold" evidence="2">
    <location>
        <begin position="111"/>
        <end position="230"/>
    </location>
</feature>
<evidence type="ECO:0000313" key="3">
    <source>
        <dbReference type="EMBL" id="PWE20174.1"/>
    </source>
</evidence>
<evidence type="ECO:0000313" key="4">
    <source>
        <dbReference type="Proteomes" id="UP000245014"/>
    </source>
</evidence>
<accession>A0A2U2BZ16</accession>
<dbReference type="SUPFAM" id="SSF52833">
    <property type="entry name" value="Thioredoxin-like"/>
    <property type="match status" value="1"/>
</dbReference>
<proteinExistence type="predicted"/>
<dbReference type="InterPro" id="IPR012336">
    <property type="entry name" value="Thioredoxin-like_fold"/>
</dbReference>
<dbReference type="Proteomes" id="UP000245014">
    <property type="component" value="Unassembled WGS sequence"/>
</dbReference>
<dbReference type="STRING" id="28200.GCA_001572935_00920"/>
<dbReference type="AlphaFoldDB" id="A0A2U2BZ16"/>
<dbReference type="CDD" id="cd03020">
    <property type="entry name" value="DsbA_DsbC_DsbG"/>
    <property type="match status" value="1"/>
</dbReference>
<sequence length="246" mass="28275">MLKTVKNALFLSIFLLTFSQANLIELKKSEYAQFEELELLKRNSITVEKAFNAGELYILKISAQGAKDEIFVTKDKKYVISGTVINSSNGTQLKSPVDLTPLKNKEAFIYGNGDKELILFTDPQCPYCKKFESYFEQIKDKVKIKVFFYPLDFHKEARDISKYILSQKTTKEKIDAFFEFEIEDDLTKIKNMKYSKSQNESLEKILDEHLKLGTNLGVQGTPALFDKDGNSIVWVKLLKDYGIDVK</sequence>